<keyword evidence="3" id="KW-1185">Reference proteome</keyword>
<name>A0ABR5HL93_9BURK</name>
<dbReference type="Proteomes" id="UP000242951">
    <property type="component" value="Unassembled WGS sequence"/>
</dbReference>
<gene>
    <name evidence="2" type="ORF">BPMI_01660</name>
</gene>
<protein>
    <submittedName>
        <fullName evidence="2">PilT protein domain protein</fullName>
    </submittedName>
</protein>
<reference evidence="2 3" key="1">
    <citation type="submission" date="2015-06" db="EMBL/GenBank/DDBJ databases">
        <title>Comparative genomics of Burkholderia leaf nodule symbionts.</title>
        <authorList>
            <person name="Carlier A."/>
            <person name="Eberl L."/>
            <person name="Pinto-Carbo M."/>
        </authorList>
    </citation>
    <scope>NUCLEOTIDE SEQUENCE [LARGE SCALE GENOMIC DNA]</scope>
    <source>
        <strain evidence="2 3">UZHbot3</strain>
    </source>
</reference>
<dbReference type="EMBL" id="LELG01000273">
    <property type="protein sequence ID" value="KMQ78917.1"/>
    <property type="molecule type" value="Genomic_DNA"/>
</dbReference>
<evidence type="ECO:0000313" key="3">
    <source>
        <dbReference type="Proteomes" id="UP000242951"/>
    </source>
</evidence>
<feature type="compositionally biased region" description="Basic and acidic residues" evidence="1">
    <location>
        <begin position="50"/>
        <end position="61"/>
    </location>
</feature>
<proteinExistence type="predicted"/>
<evidence type="ECO:0000256" key="1">
    <source>
        <dbReference type="SAM" id="MobiDB-lite"/>
    </source>
</evidence>
<comment type="caution">
    <text evidence="2">The sequence shown here is derived from an EMBL/GenBank/DDBJ whole genome shotgun (WGS) entry which is preliminary data.</text>
</comment>
<evidence type="ECO:0000313" key="2">
    <source>
        <dbReference type="EMBL" id="KMQ78917.1"/>
    </source>
</evidence>
<sequence>MVLDRPDFQVEPRLLRRRLLRRNLLDNGYEELPVLSAHVMALEGLPPIHRDPFDRLAGRPGDRRRRHAAHPMTMRWPATSARSGTSDMEACDRVTWQSPPAGRRSGSCLHNH</sequence>
<feature type="region of interest" description="Disordered" evidence="1">
    <location>
        <begin position="50"/>
        <end position="89"/>
    </location>
</feature>
<organism evidence="2 3">
    <name type="scientific">Candidatus Burkholderia pumila</name>
    <dbReference type="NCBI Taxonomy" id="1090375"/>
    <lineage>
        <taxon>Bacteria</taxon>
        <taxon>Pseudomonadati</taxon>
        <taxon>Pseudomonadota</taxon>
        <taxon>Betaproteobacteria</taxon>
        <taxon>Burkholderiales</taxon>
        <taxon>Burkholderiaceae</taxon>
        <taxon>Burkholderia</taxon>
    </lineage>
</organism>
<accession>A0ABR5HL93</accession>